<keyword evidence="3" id="KW-1185">Reference proteome</keyword>
<evidence type="ECO:0000313" key="3">
    <source>
        <dbReference type="Proteomes" id="UP000295110"/>
    </source>
</evidence>
<dbReference type="Proteomes" id="UP000295110">
    <property type="component" value="Unassembled WGS sequence"/>
</dbReference>
<proteinExistence type="predicted"/>
<organism evidence="2 3">
    <name type="scientific">Roseateles saccharophilus</name>
    <name type="common">Pseudomonas saccharophila</name>
    <dbReference type="NCBI Taxonomy" id="304"/>
    <lineage>
        <taxon>Bacteria</taxon>
        <taxon>Pseudomonadati</taxon>
        <taxon>Pseudomonadota</taxon>
        <taxon>Betaproteobacteria</taxon>
        <taxon>Burkholderiales</taxon>
        <taxon>Sphaerotilaceae</taxon>
        <taxon>Roseateles</taxon>
    </lineage>
</organism>
<feature type="region of interest" description="Disordered" evidence="1">
    <location>
        <begin position="1"/>
        <end position="23"/>
    </location>
</feature>
<gene>
    <name evidence="2" type="ORF">EV671_100945</name>
</gene>
<evidence type="ECO:0008006" key="4">
    <source>
        <dbReference type="Google" id="ProtNLM"/>
    </source>
</evidence>
<sequence>MLAGDTPLAHRPSGPAWGGPALGPKAAHDFPHLPAVSSTQEIAAAAARLIVDEGMDWGPAKQRAARDLGLQRAALPGNDEVEDAVREHIAIFHADTQPAELRALRELAAQWMARLAEFRPHLSGAVWRGTATRLSNLHLQLYCDDSKAAEIALLDRGLSFDVAETSAGKGRTVDMLILHAPCPAFGERVTLCLTILDFDDLRGALKPDARGKTERGDLAALQTLLDSDA</sequence>
<evidence type="ECO:0000313" key="2">
    <source>
        <dbReference type="EMBL" id="TCU98770.1"/>
    </source>
</evidence>
<protein>
    <recommendedName>
        <fullName evidence="4">Nucleotidyltransferase-like protein</fullName>
    </recommendedName>
</protein>
<name>A0A4R3V4S6_ROSSA</name>
<comment type="caution">
    <text evidence="2">The sequence shown here is derived from an EMBL/GenBank/DDBJ whole genome shotgun (WGS) entry which is preliminary data.</text>
</comment>
<accession>A0A4R3V4S6</accession>
<dbReference type="EMBL" id="SMBU01000009">
    <property type="protein sequence ID" value="TCU98770.1"/>
    <property type="molecule type" value="Genomic_DNA"/>
</dbReference>
<dbReference type="AlphaFoldDB" id="A0A4R3V4S6"/>
<reference evidence="2 3" key="1">
    <citation type="submission" date="2019-03" db="EMBL/GenBank/DDBJ databases">
        <title>Genomic Encyclopedia of Type Strains, Phase IV (KMG-IV): sequencing the most valuable type-strain genomes for metagenomic binning, comparative biology and taxonomic classification.</title>
        <authorList>
            <person name="Goeker M."/>
        </authorList>
    </citation>
    <scope>NUCLEOTIDE SEQUENCE [LARGE SCALE GENOMIC DNA]</scope>
    <source>
        <strain evidence="2 3">DSM 654</strain>
    </source>
</reference>
<evidence type="ECO:0000256" key="1">
    <source>
        <dbReference type="SAM" id="MobiDB-lite"/>
    </source>
</evidence>